<dbReference type="RefSeq" id="XP_004335583.1">
    <property type="nucleotide sequence ID" value="XM_004335535.1"/>
</dbReference>
<feature type="coiled-coil region" evidence="1">
    <location>
        <begin position="314"/>
        <end position="341"/>
    </location>
</feature>
<accession>L8GKI0</accession>
<evidence type="ECO:0000313" key="4">
    <source>
        <dbReference type="Proteomes" id="UP000011083"/>
    </source>
</evidence>
<keyword evidence="1" id="KW-0175">Coiled coil</keyword>
<proteinExistence type="predicted"/>
<evidence type="ECO:0000256" key="2">
    <source>
        <dbReference type="SAM" id="MobiDB-lite"/>
    </source>
</evidence>
<reference evidence="3 4" key="1">
    <citation type="journal article" date="2013" name="Genome Biol.">
        <title>Genome of Acanthamoeba castellanii highlights extensive lateral gene transfer and early evolution of tyrosine kinase signaling.</title>
        <authorList>
            <person name="Clarke M."/>
            <person name="Lohan A.J."/>
            <person name="Liu B."/>
            <person name="Lagkouvardos I."/>
            <person name="Roy S."/>
            <person name="Zafar N."/>
            <person name="Bertelli C."/>
            <person name="Schilde C."/>
            <person name="Kianianmomeni A."/>
            <person name="Burglin T.R."/>
            <person name="Frech C."/>
            <person name="Turcotte B."/>
            <person name="Kopec K.O."/>
            <person name="Synnott J.M."/>
            <person name="Choo C."/>
            <person name="Paponov I."/>
            <person name="Finkler A."/>
            <person name="Soon Heng Tan C."/>
            <person name="Hutchins A.P."/>
            <person name="Weinmeier T."/>
            <person name="Rattei T."/>
            <person name="Chu J.S."/>
            <person name="Gimenez G."/>
            <person name="Irimia M."/>
            <person name="Rigden D.J."/>
            <person name="Fitzpatrick D.A."/>
            <person name="Lorenzo-Morales J."/>
            <person name="Bateman A."/>
            <person name="Chiu C.H."/>
            <person name="Tang P."/>
            <person name="Hegemann P."/>
            <person name="Fromm H."/>
            <person name="Raoult D."/>
            <person name="Greub G."/>
            <person name="Miranda-Saavedra D."/>
            <person name="Chen N."/>
            <person name="Nash P."/>
            <person name="Ginger M.L."/>
            <person name="Horn M."/>
            <person name="Schaap P."/>
            <person name="Caler L."/>
            <person name="Loftus B."/>
        </authorList>
    </citation>
    <scope>NUCLEOTIDE SEQUENCE [LARGE SCALE GENOMIC DNA]</scope>
    <source>
        <strain evidence="3 4">Neff</strain>
    </source>
</reference>
<evidence type="ECO:0000256" key="1">
    <source>
        <dbReference type="SAM" id="Coils"/>
    </source>
</evidence>
<dbReference type="EMBL" id="KB008090">
    <property type="protein sequence ID" value="ELR13570.1"/>
    <property type="molecule type" value="Genomic_DNA"/>
</dbReference>
<dbReference type="Gene3D" id="1.10.10.980">
    <property type="entry name" value="CST, Suppressor of Cdc13 homolog, complex subunit STN1, N-terminal domain"/>
    <property type="match status" value="1"/>
</dbReference>
<dbReference type="VEuPathDB" id="AmoebaDB:ACA1_358790"/>
<feature type="coiled-coil region" evidence="1">
    <location>
        <begin position="1993"/>
        <end position="2027"/>
    </location>
</feature>
<keyword evidence="4" id="KW-1185">Reference proteome</keyword>
<protein>
    <submittedName>
        <fullName evidence="3">Uncharacterized protein</fullName>
    </submittedName>
</protein>
<gene>
    <name evidence="3" type="ORF">ACA1_358790</name>
</gene>
<feature type="region of interest" description="Disordered" evidence="2">
    <location>
        <begin position="3098"/>
        <end position="3136"/>
    </location>
</feature>
<name>L8GKI0_ACACF</name>
<dbReference type="KEGG" id="acan:ACA1_358790"/>
<sequence length="3136" mass="350400">MDALLREAEALKGSLENSSRFLHLMPNEAPKAQNFLNQLNDKIAQLDRSDAKVQAKLPALEAAVVQAAAAIDGASKAKEVDAEIKAVEALLKKAQDAARAVIFVPGSAIRPAEADLKKLADAVAELEPALEVFIAKYGALDKAKAKVPTFQAGLAEAANKLALASTADQGAEQLKKVVELLKSTDAQQRHLKGVLFGRICNEKEANEVRRLKDELWTNATELEQHVGVSVPGDTQPKGVVVAALQTAADADAALNKYQQDGSVETLRVEVATWSGKLQDFINRWHDENAYNVATEALERLQGLLPALEQFGDVNGFVTNTLKNAKENVEKANKNIPLAKARIESKPLVELVRKSREKLTDFISRPHVQSYFDTAMEGLEELASLVPALEAYVADSAVDDLVKSAKGQIAKAEALVSAAKIKFESAPLRDKVASTHAKLNDFISRPHVQSYYNDALEAMDELKALVPALEVYIIDSDVASAVKNAKEKMAKAQELIVKAGVQFAAEPLKNKVVDTYRKLDPFVNRWHVKEYYDTALEALEELKVLLPELEQYASDSYVATALTNARDMIRRTEAVLPEAKTRFESGPLNDKVTETHRKLDDFINRFHVEEYYNKALEALEELQQLIPALEAYTSDTYVASNVKNAKEKVLKAEALIPQAKARFESSGVIEKIRSLLGKLSTFTHTWHHKPYFDDAVEATEEIKSLLPVLEQYSSDSYAADMIRNATKSIAEAEAVMPKARARFEGEPLRDKVVATHNRLDKFIKDWYYKEYYNDAMEAIEELNALLPALQAYDTDSYIAGVIQTAKNKIAQAEANVPQAKVKFEAEPLKDQVTQTHGRLDKFIKDWYYQEYYNDAMEALEELKALLPALEVYASDSHVSDVIKNARNKMAQAEANIPQAKMKFESAALKDKVNATQGRLDKFIKDWYYKEYYNDAIEALEELNSLLPALEAYAADSHVADVIKNAKNKMAQAEANIPQAKVKFEAEPLKDQVSKTQGRLDKFIKDWYYQEYYNDAMEALEELNALLPALEVYASDSHVADVIKNAKNKMAQAEANIPQAKMKFESAALKDKVNATQGRLDKFIKDWYYQEYYNDAIEALEELNSLLPALEAYAADSHVADVIKYTKTKIAQAEANIPQAKVKFEAEPLKDQVNKTQQLLDKFIKDWYYQEYYNTAVEAIDELNSLLPALEAYASDSHVADVIKNARNKIAQAEANIPQAKVKFEAEPLKDQVNKTQGRLDKFIKDWYYQEYYNDAMEALEELSMLLPALEVYAADSHVAEVIKNAKNKMAQAEANIPQAKVKFESAALKDQVTQAYSRLNDFIKSWHHKEYYNTAVETIDELNLLLPALETFASDTHVAETIKAAREKIAQAEANIPQAKIKFEAEPLRDRVGTTHTKLDNFIKSWQYKEYYDTAVETIDELEQLLPALETYASDDQVARTIKTARDKIQAAKANFPQARARFEAEPLRNKVDQLYAKLDNFIKTWQHEEYYNTAMEAMEELETLLPALEEFASDSSVASTLRVAKERIQKAEANIPQARLKYAAEPLRAGLDKAASQLDNFIKTWQHEEYYNTAIEAVDEVNALMSALEPFASDSYVASTINSAKDKVQKAQANFPLAKARFEAKPLQEMVGKSADKLPNFIKTWQHEEYYNTAMEAIGELEALLPALEVYASDSSVATTIKVAKDRIQAANSVVPQAKLKFEAEPLKQQVGQVAAKLDNFIKSWHHEEYFNTASEALEELKVLVPALEAYAADSHVSSVIANTKEKIAKAQANLPLAKAKYEAEPLRKQVQQHFDKLNRFVSQWWVEECYNAAVESLDELSTLVPRLEAFSDGQAEATARLAREKILAAQAAMKSASLKFQAEPLKKKTEAAVSQLRAASSKWTTQENFEQGLELQQELQALVKALQPFKEDSATEGVLSSAHQALLAAEERLSQLRIKYHLQPALDDARKTTSALSTFIAKWLQEEEYRKGVDTVAKAKRLLAKLAQFGANAEAQTTAEHLKQKLAEAEQQVKIAQAKHGVIEAAPESDDAAASDKPAKKGAFTPYQPPKEIPFLLPEPTSFQALAASLDPPAGLNVGPMKTFVTPLEEQLARAVGATVPICFNWENWVNHQSFTSKPDGTKLELIKTLYQNCARQVVGALAQLIGADQVARNLVQANTKRIALQYDPTDSVLDGRERHNYKAERNRDGDLIVTLNMTQNGQIQLEHGLRIKLDRLYNIAVCQAQAKAPELSDKARLNAYIDIEFAPFGLNEKFQSWDPKDKAKQISRFWDTLIPQGTYATTHPSIKGLCQIMKEASPTAREALQRYVRRIAFAWDMENRVSDPLEDFPSVGWYNIDVQDNNEVLITVNEGKGSTETFRQEFVVKWSAAMAIFTEKYVSEFKLRTFEEKASAFVGKKVEAEINWAPTLRSHPFKILGAQRVETVLRGLHTTQLEYLTEIWKSTSEWTEAGKRILGERIDRVVITLEPTPAAWSLKLNDRTLNITMGYDQATRRHAKLQDEIEWITEATIPIEIEAANRSCAKLTKELSEQAKKPIAVGINWEAFVALPEFVGLGHDTVVGYMRNVYAVAANATAGLRTSLTHEIGFKAITAAIDSVLVVLETKNVAAEPVLSMNGSVMGVSVGYTSSTQLGKILARRERVENLLRVIVQVHKALADERYNAVVAALADGLGRPVPIEADWSLVDTPQFEALLPEMKSYVVECLHACFPECVVAQGVLVTNHHPVGKACYSAKLKRVYFHVAPEGSVDNVLNKEGELHVELDLRSVVAKGLFAGHWQVRGEEAFDALVPIAQYDALESYKAKVAERIASTVGKALPFTPNWDFTTNPTFQQWRPLHKRQYVLAYCNGLLESIFFGAQGLPQLCELSLVRETIAQKVDAVVVKVDLEAGCGDNDGTVAGRPTVEGTTLVLNVTLSASAHDGASWGQKLCQALQLRPVIIAHFLERHGPPNLKKSSEELTAAATAPLSVEMDLTEVLKSKHVESLGAFNQLVDYLTVLYDLPCKIVTGKGGVAWLCTNSPDARAQLVERAKVVRLVIDTADSTPAFEGHRYQTQMYQVRVADGALLVQFNQALVAKAVADLGEVVEWELTPAIARRKEQARIEEERERQKQWEKERRRREKEYEKERRHRELMNKLH</sequence>
<evidence type="ECO:0000313" key="3">
    <source>
        <dbReference type="EMBL" id="ELR13570.1"/>
    </source>
</evidence>
<feature type="coiled-coil region" evidence="1">
    <location>
        <begin position="2489"/>
        <end position="2535"/>
    </location>
</feature>
<feature type="coiled-coil region" evidence="1">
    <location>
        <begin position="36"/>
        <end position="97"/>
    </location>
</feature>
<organism evidence="3 4">
    <name type="scientific">Acanthamoeba castellanii (strain ATCC 30010 / Neff)</name>
    <dbReference type="NCBI Taxonomy" id="1257118"/>
    <lineage>
        <taxon>Eukaryota</taxon>
        <taxon>Amoebozoa</taxon>
        <taxon>Discosea</taxon>
        <taxon>Longamoebia</taxon>
        <taxon>Centramoebida</taxon>
        <taxon>Acanthamoebidae</taxon>
        <taxon>Acanthamoeba</taxon>
    </lineage>
</organism>
<dbReference type="Proteomes" id="UP000011083">
    <property type="component" value="Unassembled WGS sequence"/>
</dbReference>
<dbReference type="InterPro" id="IPR042082">
    <property type="entry name" value="CST_Stn1_wHTH1_sf"/>
</dbReference>
<dbReference type="GeneID" id="14914128"/>